<dbReference type="PROSITE" id="PS51450">
    <property type="entry name" value="LRR"/>
    <property type="match status" value="1"/>
</dbReference>
<dbReference type="Ensembl" id="ENSNBRT00000031354.1">
    <property type="protein sequence ID" value="ENSNBRP00000030576.1"/>
    <property type="gene ID" value="ENSNBRG00000023256.1"/>
</dbReference>
<proteinExistence type="predicted"/>
<organism evidence="3 4">
    <name type="scientific">Neolamprologus brichardi</name>
    <name type="common">Fairy cichlid</name>
    <name type="synonym">Lamprologus brichardi</name>
    <dbReference type="NCBI Taxonomy" id="32507"/>
    <lineage>
        <taxon>Eukaryota</taxon>
        <taxon>Metazoa</taxon>
        <taxon>Chordata</taxon>
        <taxon>Craniata</taxon>
        <taxon>Vertebrata</taxon>
        <taxon>Euteleostomi</taxon>
        <taxon>Actinopterygii</taxon>
        <taxon>Neopterygii</taxon>
        <taxon>Teleostei</taxon>
        <taxon>Neoteleostei</taxon>
        <taxon>Acanthomorphata</taxon>
        <taxon>Ovalentaria</taxon>
        <taxon>Cichlomorphae</taxon>
        <taxon>Cichliformes</taxon>
        <taxon>Cichlidae</taxon>
        <taxon>African cichlids</taxon>
        <taxon>Pseudocrenilabrinae</taxon>
        <taxon>Lamprologini</taxon>
        <taxon>Neolamprologus</taxon>
    </lineage>
</organism>
<dbReference type="InterPro" id="IPR032675">
    <property type="entry name" value="LRR_dom_sf"/>
</dbReference>
<dbReference type="InterPro" id="IPR051261">
    <property type="entry name" value="NLR"/>
</dbReference>
<dbReference type="SMART" id="SM00368">
    <property type="entry name" value="LRR_RI"/>
    <property type="match status" value="3"/>
</dbReference>
<dbReference type="GeneTree" id="ENSGT01150000286915"/>
<protein>
    <recommendedName>
        <fullName evidence="5">SPRY-associated domain-containing protein</fullName>
    </recommendedName>
</protein>
<sequence length="153" mass="17108">MTECSVKRFGVLRDQVKLNCCNLTKKSCESLSSILSSQPCSLRVLDLSYNNLQDSGVDILSAGVRSPYCKLETLSLSGCLITEEGCTSLATALRSNPSYLRELDLSYNHPGKNSMKLLSAGLKDLRWRLDTLSWKHFLCPSLFHNAKCYCKFN</sequence>
<evidence type="ECO:0000256" key="2">
    <source>
        <dbReference type="ARBA" id="ARBA00022737"/>
    </source>
</evidence>
<accession>A0A3Q4I6M5</accession>
<reference evidence="3" key="2">
    <citation type="submission" date="2025-09" db="UniProtKB">
        <authorList>
            <consortium name="Ensembl"/>
        </authorList>
    </citation>
    <scope>IDENTIFICATION</scope>
</reference>
<dbReference type="InterPro" id="IPR001611">
    <property type="entry name" value="Leu-rich_rpt"/>
</dbReference>
<evidence type="ECO:0000313" key="4">
    <source>
        <dbReference type="Proteomes" id="UP000261580"/>
    </source>
</evidence>
<evidence type="ECO:0000256" key="1">
    <source>
        <dbReference type="ARBA" id="ARBA00022614"/>
    </source>
</evidence>
<keyword evidence="2" id="KW-0677">Repeat</keyword>
<dbReference type="PANTHER" id="PTHR24106">
    <property type="entry name" value="NACHT, LRR AND CARD DOMAINS-CONTAINING"/>
    <property type="match status" value="1"/>
</dbReference>
<evidence type="ECO:0008006" key="5">
    <source>
        <dbReference type="Google" id="ProtNLM"/>
    </source>
</evidence>
<keyword evidence="1" id="KW-0433">Leucine-rich repeat</keyword>
<dbReference type="Gene3D" id="3.80.10.10">
    <property type="entry name" value="Ribonuclease Inhibitor"/>
    <property type="match status" value="1"/>
</dbReference>
<dbReference type="Pfam" id="PF13516">
    <property type="entry name" value="LRR_6"/>
    <property type="match status" value="3"/>
</dbReference>
<name>A0A3Q4I6M5_NEOBR</name>
<dbReference type="Bgee" id="ENSNBRG00000023256">
    <property type="expression patterns" value="Expressed in mesonephros and 2 other cell types or tissues"/>
</dbReference>
<evidence type="ECO:0000313" key="3">
    <source>
        <dbReference type="Ensembl" id="ENSNBRP00000030576.1"/>
    </source>
</evidence>
<dbReference type="SUPFAM" id="SSF52047">
    <property type="entry name" value="RNI-like"/>
    <property type="match status" value="1"/>
</dbReference>
<keyword evidence="4" id="KW-1185">Reference proteome</keyword>
<dbReference type="AlphaFoldDB" id="A0A3Q4I6M5"/>
<dbReference type="Proteomes" id="UP000261580">
    <property type="component" value="Unassembled WGS sequence"/>
</dbReference>
<reference evidence="3" key="1">
    <citation type="submission" date="2025-08" db="UniProtKB">
        <authorList>
            <consortium name="Ensembl"/>
        </authorList>
    </citation>
    <scope>IDENTIFICATION</scope>
</reference>